<dbReference type="EMBL" id="CP143784">
    <property type="protein sequence ID" value="WVN85129.1"/>
    <property type="molecule type" value="Genomic_DNA"/>
</dbReference>
<reference evidence="2" key="1">
    <citation type="submission" date="2016-06" db="EMBL/GenBank/DDBJ databases">
        <authorList>
            <person name="Cuomo C."/>
            <person name="Litvintseva A."/>
            <person name="Heitman J."/>
            <person name="Chen Y."/>
            <person name="Sun S."/>
            <person name="Springer D."/>
            <person name="Dromer F."/>
            <person name="Young S."/>
            <person name="Zeng Q."/>
            <person name="Chapman S."/>
            <person name="Gujja S."/>
            <person name="Saif S."/>
            <person name="Birren B."/>
        </authorList>
    </citation>
    <scope>NUCLEOTIDE SEQUENCE</scope>
    <source>
        <strain evidence="2">CBS 7841</strain>
    </source>
</reference>
<feature type="region of interest" description="Disordered" evidence="1">
    <location>
        <begin position="1"/>
        <end position="23"/>
    </location>
</feature>
<dbReference type="GeneID" id="91084487"/>
<feature type="compositionally biased region" description="Basic residues" evidence="1">
    <location>
        <begin position="45"/>
        <end position="61"/>
    </location>
</feature>
<dbReference type="KEGG" id="cdep:91084487"/>
<reference evidence="2" key="2">
    <citation type="journal article" date="2022" name="Elife">
        <title>Obligate sexual reproduction of a homothallic fungus closely related to the Cryptococcus pathogenic species complex.</title>
        <authorList>
            <person name="Passer A.R."/>
            <person name="Clancey S.A."/>
            <person name="Shea T."/>
            <person name="David-Palma M."/>
            <person name="Averette A.F."/>
            <person name="Boekhout T."/>
            <person name="Porcel B.M."/>
            <person name="Nowrousian M."/>
            <person name="Cuomo C.A."/>
            <person name="Sun S."/>
            <person name="Heitman J."/>
            <person name="Coelho M.A."/>
        </authorList>
    </citation>
    <scope>NUCLEOTIDE SEQUENCE</scope>
    <source>
        <strain evidence="2">CBS 7841</strain>
    </source>
</reference>
<gene>
    <name evidence="2" type="ORF">L203_100271</name>
</gene>
<dbReference type="RefSeq" id="XP_066065830.1">
    <property type="nucleotide sequence ID" value="XM_066209733.1"/>
</dbReference>
<feature type="region of interest" description="Disordered" evidence="1">
    <location>
        <begin position="42"/>
        <end position="61"/>
    </location>
</feature>
<evidence type="ECO:0000313" key="2">
    <source>
        <dbReference type="EMBL" id="WVN85129.1"/>
    </source>
</evidence>
<dbReference type="Proteomes" id="UP000094043">
    <property type="component" value="Chromosome 1"/>
</dbReference>
<reference evidence="2" key="3">
    <citation type="submission" date="2024-01" db="EMBL/GenBank/DDBJ databases">
        <authorList>
            <person name="Coelho M.A."/>
            <person name="David-Palma M."/>
            <person name="Shea T."/>
            <person name="Sun S."/>
            <person name="Cuomo C.A."/>
            <person name="Heitman J."/>
        </authorList>
    </citation>
    <scope>NUCLEOTIDE SEQUENCE</scope>
    <source>
        <strain evidence="2">CBS 7841</strain>
    </source>
</reference>
<name>A0AAJ8JMV7_9TREE</name>
<evidence type="ECO:0000313" key="3">
    <source>
        <dbReference type="Proteomes" id="UP000094043"/>
    </source>
</evidence>
<dbReference type="AlphaFoldDB" id="A0AAJ8JMV7"/>
<evidence type="ECO:0000256" key="1">
    <source>
        <dbReference type="SAM" id="MobiDB-lite"/>
    </source>
</evidence>
<keyword evidence="3" id="KW-1185">Reference proteome</keyword>
<organism evidence="2 3">
    <name type="scientific">Cryptococcus depauperatus CBS 7841</name>
    <dbReference type="NCBI Taxonomy" id="1295531"/>
    <lineage>
        <taxon>Eukaryota</taxon>
        <taxon>Fungi</taxon>
        <taxon>Dikarya</taxon>
        <taxon>Basidiomycota</taxon>
        <taxon>Agaricomycotina</taxon>
        <taxon>Tremellomycetes</taxon>
        <taxon>Tremellales</taxon>
        <taxon>Cryptococcaceae</taxon>
        <taxon>Cryptococcus</taxon>
    </lineage>
</organism>
<proteinExistence type="predicted"/>
<accession>A0AAJ8JMV7</accession>
<sequence>MGSCTSMTVTYHEDSDLHPLPSSFSSHSPHFDIANTADSSAANRKLCKPRRQAKKTKTKIRRSQIWGPMDTDMGAAGGVNVTNLIGWRYLGYNPRYMLSKRTSSSPC</sequence>
<protein>
    <submittedName>
        <fullName evidence="2">Uncharacterized protein</fullName>
    </submittedName>
</protein>